<evidence type="ECO:0000256" key="1">
    <source>
        <dbReference type="ARBA" id="ARBA00005254"/>
    </source>
</evidence>
<dbReference type="GO" id="GO:0004490">
    <property type="term" value="F:methylglutaconyl-CoA hydratase activity"/>
    <property type="evidence" value="ECO:0000318"/>
    <property type="project" value="GO_Central"/>
</dbReference>
<dbReference type="Gene3D" id="1.10.12.10">
    <property type="entry name" value="Lyase 2-enoyl-coa Hydratase, Chain A, domain 2"/>
    <property type="match status" value="1"/>
</dbReference>
<dbReference type="EMBL" id="CH991564">
    <property type="protein sequence ID" value="EDQ86736.1"/>
    <property type="molecule type" value="Genomic_DNA"/>
</dbReference>
<dbReference type="PROSITE" id="PS00166">
    <property type="entry name" value="ENOYL_COA_HYDRATASE"/>
    <property type="match status" value="1"/>
</dbReference>
<keyword evidence="4" id="KW-1185">Reference proteome</keyword>
<dbReference type="CDD" id="cd06558">
    <property type="entry name" value="crotonase-like"/>
    <property type="match status" value="1"/>
</dbReference>
<evidence type="ECO:0008006" key="5">
    <source>
        <dbReference type="Google" id="ProtNLM"/>
    </source>
</evidence>
<protein>
    <recommendedName>
        <fullName evidence="5">Enoyl-CoA hydratase</fullName>
    </recommendedName>
</protein>
<dbReference type="InterPro" id="IPR029045">
    <property type="entry name" value="ClpP/crotonase-like_dom_sf"/>
</dbReference>
<dbReference type="KEGG" id="mbr:MONBRDRAFT_33735"/>
<comment type="similarity">
    <text evidence="1 2">Belongs to the enoyl-CoA hydratase/isomerase family.</text>
</comment>
<accession>A9V763</accession>
<dbReference type="GeneID" id="5893810"/>
<name>A9V763_MONBE</name>
<reference evidence="3 4" key="1">
    <citation type="journal article" date="2008" name="Nature">
        <title>The genome of the choanoflagellate Monosiga brevicollis and the origin of metazoans.</title>
        <authorList>
            <consortium name="JGI Sequencing"/>
            <person name="King N."/>
            <person name="Westbrook M.J."/>
            <person name="Young S.L."/>
            <person name="Kuo A."/>
            <person name="Abedin M."/>
            <person name="Chapman J."/>
            <person name="Fairclough S."/>
            <person name="Hellsten U."/>
            <person name="Isogai Y."/>
            <person name="Letunic I."/>
            <person name="Marr M."/>
            <person name="Pincus D."/>
            <person name="Putnam N."/>
            <person name="Rokas A."/>
            <person name="Wright K.J."/>
            <person name="Zuzow R."/>
            <person name="Dirks W."/>
            <person name="Good M."/>
            <person name="Goodstein D."/>
            <person name="Lemons D."/>
            <person name="Li W."/>
            <person name="Lyons J.B."/>
            <person name="Morris A."/>
            <person name="Nichols S."/>
            <person name="Richter D.J."/>
            <person name="Salamov A."/>
            <person name="Bork P."/>
            <person name="Lim W.A."/>
            <person name="Manning G."/>
            <person name="Miller W.T."/>
            <person name="McGinnis W."/>
            <person name="Shapiro H."/>
            <person name="Tjian R."/>
            <person name="Grigoriev I.V."/>
            <person name="Rokhsar D."/>
        </authorList>
    </citation>
    <scope>NUCLEOTIDE SEQUENCE [LARGE SCALE GENOMIC DNA]</scope>
    <source>
        <strain evidence="4">MX1 / ATCC 50154</strain>
    </source>
</reference>
<dbReference type="InParanoid" id="A9V763"/>
<proteinExistence type="inferred from homology"/>
<evidence type="ECO:0000256" key="2">
    <source>
        <dbReference type="RuleBase" id="RU003707"/>
    </source>
</evidence>
<dbReference type="OMA" id="NAMRKCP"/>
<dbReference type="Pfam" id="PF00378">
    <property type="entry name" value="ECH_1"/>
    <property type="match status" value="1"/>
</dbReference>
<dbReference type="eggNOG" id="KOG1679">
    <property type="taxonomic scope" value="Eukaryota"/>
</dbReference>
<dbReference type="AlphaFoldDB" id="A9V763"/>
<dbReference type="STRING" id="81824.A9V763"/>
<dbReference type="PANTHER" id="PTHR42964:SF1">
    <property type="entry name" value="POLYKETIDE BIOSYNTHESIS ENOYL-COA HYDRATASE PKSH-RELATED"/>
    <property type="match status" value="1"/>
</dbReference>
<evidence type="ECO:0000313" key="4">
    <source>
        <dbReference type="Proteomes" id="UP000001357"/>
    </source>
</evidence>
<evidence type="ECO:0000313" key="3">
    <source>
        <dbReference type="EMBL" id="EDQ86736.1"/>
    </source>
</evidence>
<dbReference type="InterPro" id="IPR001753">
    <property type="entry name" value="Enoyl-CoA_hydra/iso"/>
</dbReference>
<sequence>MAMTLTAAARCVRAARLVTPCARSVRGLQHASGEGVEVHVDDQGFANVTLARGDKFNTFSDKVISRLDQVWNDLRAESGLRGMFLRAEGRFFSAGADLKWMKGSINYSKEQNQADAEALSNMLLNLNTLPMATIALVQGPAFGGGVGLVSCCDVAVATQSANFTLSEVKLGIIPATISPYVIARIGAAQSRRYMLTAEAISSTRAQEIGLVHEVVADEEGLREMETSLRQALLRAGPNAVAASKHLVTLVEQSENPSDLVVATARALAEQRASEEGQAGLGAFFARKPAPWVPEDLA</sequence>
<dbReference type="Gene3D" id="3.90.226.10">
    <property type="entry name" value="2-enoyl-CoA Hydratase, Chain A, domain 1"/>
    <property type="match status" value="1"/>
</dbReference>
<dbReference type="Proteomes" id="UP000001357">
    <property type="component" value="Unassembled WGS sequence"/>
</dbReference>
<dbReference type="GO" id="GO:0046247">
    <property type="term" value="P:terpene catabolic process"/>
    <property type="evidence" value="ECO:0000318"/>
    <property type="project" value="GO_Central"/>
</dbReference>
<dbReference type="RefSeq" id="XP_001748572.1">
    <property type="nucleotide sequence ID" value="XM_001748520.1"/>
</dbReference>
<organism evidence="3 4">
    <name type="scientific">Monosiga brevicollis</name>
    <name type="common">Choanoflagellate</name>
    <dbReference type="NCBI Taxonomy" id="81824"/>
    <lineage>
        <taxon>Eukaryota</taxon>
        <taxon>Choanoflagellata</taxon>
        <taxon>Craspedida</taxon>
        <taxon>Salpingoecidae</taxon>
        <taxon>Monosiga</taxon>
    </lineage>
</organism>
<dbReference type="InterPro" id="IPR018376">
    <property type="entry name" value="Enoyl-CoA_hyd/isom_CS"/>
</dbReference>
<dbReference type="InterPro" id="IPR051683">
    <property type="entry name" value="Enoyl-CoA_Hydratase/Isomerase"/>
</dbReference>
<dbReference type="PANTHER" id="PTHR42964">
    <property type="entry name" value="ENOYL-COA HYDRATASE"/>
    <property type="match status" value="1"/>
</dbReference>
<dbReference type="InterPro" id="IPR014748">
    <property type="entry name" value="Enoyl-CoA_hydra_C"/>
</dbReference>
<gene>
    <name evidence="3" type="ORF">MONBRDRAFT_33735</name>
</gene>
<dbReference type="SUPFAM" id="SSF52096">
    <property type="entry name" value="ClpP/crotonase"/>
    <property type="match status" value="1"/>
</dbReference>